<evidence type="ECO:0000313" key="1">
    <source>
        <dbReference type="EMBL" id="QHB51230.1"/>
    </source>
</evidence>
<dbReference type="AlphaFoldDB" id="A0A6P1E553"/>
<dbReference type="GeneID" id="69057291"/>
<dbReference type="RefSeq" id="WP_159298650.1">
    <property type="nucleotide sequence ID" value="NZ_CP047121.1"/>
</dbReference>
<dbReference type="Proteomes" id="UP000465035">
    <property type="component" value="Chromosome"/>
</dbReference>
<proteinExistence type="predicted"/>
<dbReference type="EMBL" id="CP047121">
    <property type="protein sequence ID" value="QHB51230.1"/>
    <property type="molecule type" value="Genomic_DNA"/>
</dbReference>
<name>A0A6P1E553_LENHI</name>
<organism evidence="1 2">
    <name type="scientific">Lentilactobacillus hilgardii</name>
    <name type="common">Lactobacillus hilgardii</name>
    <dbReference type="NCBI Taxonomy" id="1588"/>
    <lineage>
        <taxon>Bacteria</taxon>
        <taxon>Bacillati</taxon>
        <taxon>Bacillota</taxon>
        <taxon>Bacilli</taxon>
        <taxon>Lactobacillales</taxon>
        <taxon>Lactobacillaceae</taxon>
        <taxon>Lentilactobacillus</taxon>
    </lineage>
</organism>
<reference evidence="1 2" key="1">
    <citation type="submission" date="2019-12" db="EMBL/GenBank/DDBJ databases">
        <title>Lactobacillus hilgardii FLUB.</title>
        <authorList>
            <person name="Gustaw K."/>
        </authorList>
    </citation>
    <scope>NUCLEOTIDE SEQUENCE [LARGE SCALE GENOMIC DNA]</scope>
    <source>
        <strain evidence="1 2">FLUB</strain>
    </source>
</reference>
<protein>
    <submittedName>
        <fullName evidence="1">Uncharacterized protein</fullName>
    </submittedName>
</protein>
<accession>A0A6P1E553</accession>
<evidence type="ECO:0000313" key="2">
    <source>
        <dbReference type="Proteomes" id="UP000465035"/>
    </source>
</evidence>
<sequence length="99" mass="11804">MEATFAQHIDDIARQEIKHAIDNSSTINDYFLLDRYTAAKKLSMKDGYFYKYIYGTPEERSVRRYPVDPRTGKASDKPYYRPEELKRAIGMISRRWEMK</sequence>
<gene>
    <name evidence="1" type="ORF">GQR93_02815</name>
</gene>